<evidence type="ECO:0000256" key="1">
    <source>
        <dbReference type="ARBA" id="ARBA00022603"/>
    </source>
</evidence>
<protein>
    <submittedName>
        <fullName evidence="4">L-histidine N(Alpha)-methyltransferase</fullName>
    </submittedName>
</protein>
<organism evidence="4 5">
    <name type="scientific">Candidatus Nitrohelix vancouverensis</name>
    <dbReference type="NCBI Taxonomy" id="2705534"/>
    <lineage>
        <taxon>Bacteria</taxon>
        <taxon>Pseudomonadati</taxon>
        <taxon>Nitrospinota/Tectimicrobiota group</taxon>
        <taxon>Nitrospinota</taxon>
        <taxon>Nitrospinia</taxon>
        <taxon>Nitrospinales</taxon>
        <taxon>Nitrospinaceae</taxon>
        <taxon>Candidatus Nitrohelix</taxon>
    </lineage>
</organism>
<dbReference type="AlphaFoldDB" id="A0A7T0G3K5"/>
<dbReference type="PIRSF" id="PIRSF018005">
    <property type="entry name" value="UCP018005"/>
    <property type="match status" value="1"/>
</dbReference>
<dbReference type="SUPFAM" id="SSF53335">
    <property type="entry name" value="S-adenosyl-L-methionine-dependent methyltransferases"/>
    <property type="match status" value="1"/>
</dbReference>
<dbReference type="Proteomes" id="UP000594464">
    <property type="component" value="Chromosome"/>
</dbReference>
<dbReference type="PANTHER" id="PTHR43397:SF1">
    <property type="entry name" value="ERGOTHIONEINE BIOSYNTHESIS PROTEIN 1"/>
    <property type="match status" value="1"/>
</dbReference>
<dbReference type="GO" id="GO:0008168">
    <property type="term" value="F:methyltransferase activity"/>
    <property type="evidence" value="ECO:0007669"/>
    <property type="project" value="UniProtKB-KW"/>
</dbReference>
<evidence type="ECO:0000313" key="5">
    <source>
        <dbReference type="Proteomes" id="UP000594464"/>
    </source>
</evidence>
<dbReference type="Pfam" id="PF10017">
    <property type="entry name" value="Methyltransf_33"/>
    <property type="match status" value="1"/>
</dbReference>
<proteinExistence type="predicted"/>
<dbReference type="EMBL" id="CP048620">
    <property type="protein sequence ID" value="QPJ65510.1"/>
    <property type="molecule type" value="Genomic_DNA"/>
</dbReference>
<dbReference type="PANTHER" id="PTHR43397">
    <property type="entry name" value="ERGOTHIONEINE BIOSYNTHESIS PROTEIN 1"/>
    <property type="match status" value="1"/>
</dbReference>
<keyword evidence="1 4" id="KW-0489">Methyltransferase</keyword>
<dbReference type="InterPro" id="IPR019257">
    <property type="entry name" value="MeTrfase_dom"/>
</dbReference>
<dbReference type="InterPro" id="IPR017804">
    <property type="entry name" value="MeTrfase_EgtD-like"/>
</dbReference>
<reference evidence="5" key="1">
    <citation type="submission" date="2020-02" db="EMBL/GenBank/DDBJ databases">
        <title>Genomic and physiological characterization of two novel Nitrospinaceae genera.</title>
        <authorList>
            <person name="Mueller A.J."/>
            <person name="Jung M.-Y."/>
            <person name="Strachan C.R."/>
            <person name="Herbold C.W."/>
            <person name="Kirkegaard R.H."/>
            <person name="Daims H."/>
        </authorList>
    </citation>
    <scope>NUCLEOTIDE SEQUENCE [LARGE SCALE GENOMIC DNA]</scope>
</reference>
<keyword evidence="2 4" id="KW-0808">Transferase</keyword>
<dbReference type="GO" id="GO:0032259">
    <property type="term" value="P:methylation"/>
    <property type="evidence" value="ECO:0007669"/>
    <property type="project" value="UniProtKB-KW"/>
</dbReference>
<evidence type="ECO:0000259" key="3">
    <source>
        <dbReference type="Pfam" id="PF10017"/>
    </source>
</evidence>
<feature type="domain" description="Histidine-specific methyltransferase SAM-dependent" evidence="3">
    <location>
        <begin position="22"/>
        <end position="329"/>
    </location>
</feature>
<accession>A0A7T0G3K5</accession>
<dbReference type="InterPro" id="IPR029063">
    <property type="entry name" value="SAM-dependent_MTases_sf"/>
</dbReference>
<dbReference type="InterPro" id="IPR051128">
    <property type="entry name" value="EgtD_Methyltrsf_superfamily"/>
</dbReference>
<evidence type="ECO:0000313" key="4">
    <source>
        <dbReference type="EMBL" id="QPJ65510.1"/>
    </source>
</evidence>
<dbReference type="KEGG" id="nva:G3M78_08930"/>
<dbReference type="Gene3D" id="3.40.50.150">
    <property type="entry name" value="Vaccinia Virus protein VP39"/>
    <property type="match status" value="1"/>
</dbReference>
<name>A0A7T0G3K5_9BACT</name>
<sequence>MTFQVKTLRAASALPGKDSPFAEAVKTGLSKTPKTLPSWLLFDDRGSELFKKITELDNYPPYVCEAEILNACKQDIADLFANDPLALLELGSGDGEKAKILIREFIAKKQDLHYMPIDITDAATRKLVASLEQSFASASLKVTGLVADFFEGLRAVDDDGQVRKLVLFLGATLGNRSFPEMEIFLKQLHDALNADDYVMIGFDLMKHPKLIYEAYNDPQGRFSDFNLYMLDRINEELQADFNKDQFVQQAQFNWNTRAVESQVISVCEQTVTIQALEQTFQFKAWETLQTERSYKYTEEEIDWLAERCGFHTERRWYDSNKGYVMQLWRAC</sequence>
<gene>
    <name evidence="4" type="ORF">G3M78_08930</name>
</gene>
<evidence type="ECO:0000256" key="2">
    <source>
        <dbReference type="ARBA" id="ARBA00022679"/>
    </source>
</evidence>